<dbReference type="EMBL" id="CP045810">
    <property type="protein sequence ID" value="QHN38196.1"/>
    <property type="molecule type" value="Genomic_DNA"/>
</dbReference>
<accession>A0A857KFS5</accession>
<dbReference type="RefSeq" id="WP_005185143.1">
    <property type="nucleotide sequence ID" value="NZ_CP045804.1"/>
</dbReference>
<name>A0A857KFS5_9ACTN</name>
<protein>
    <submittedName>
        <fullName evidence="1">Uncharacterized protein</fullName>
    </submittedName>
</protein>
<evidence type="ECO:0000313" key="1">
    <source>
        <dbReference type="EMBL" id="QHN38196.1"/>
    </source>
</evidence>
<dbReference type="AlphaFoldDB" id="A0A857KFS5"/>
<reference evidence="1" key="1">
    <citation type="journal article" date="2021" name="Nat. Microbiol.">
        <title>Cocultivation of an ultrasmall environmental parasitic bacterium with lytic ability against bacteria associated with wastewater foams.</title>
        <authorList>
            <person name="Batinovic S."/>
            <person name="Rose J.J.A."/>
            <person name="Ratcliffe J."/>
            <person name="Seviour R.J."/>
            <person name="Petrovski S."/>
        </authorList>
    </citation>
    <scope>NUCLEOTIDE SEQUENCE</scope>
    <source>
        <strain evidence="1">CON44</strain>
    </source>
</reference>
<sequence>MPSVPLTVAARDLRVGDRIVGFTPDADAGITGIEPMASGGLMLSLVIIDLDGHEIAGRTVFIAHPDVEYRIHRRSNW</sequence>
<gene>
    <name evidence="1" type="ORF">GII30_02480</name>
</gene>
<proteinExistence type="predicted"/>
<organism evidence="1">
    <name type="scientific">Gordonia amarae</name>
    <dbReference type="NCBI Taxonomy" id="36821"/>
    <lineage>
        <taxon>Bacteria</taxon>
        <taxon>Bacillati</taxon>
        <taxon>Actinomycetota</taxon>
        <taxon>Actinomycetes</taxon>
        <taxon>Mycobacteriales</taxon>
        <taxon>Gordoniaceae</taxon>
        <taxon>Gordonia</taxon>
    </lineage>
</organism>